<keyword evidence="9 16" id="KW-0413">Isomerase</keyword>
<evidence type="ECO:0000259" key="14">
    <source>
        <dbReference type="PROSITE" id="PS50880"/>
    </source>
</evidence>
<dbReference type="PANTHER" id="PTHR11390:SF21">
    <property type="entry name" value="DNA TOPOISOMERASE 3-ALPHA"/>
    <property type="match status" value="1"/>
</dbReference>
<evidence type="ECO:0000256" key="7">
    <source>
        <dbReference type="ARBA" id="ARBA00023029"/>
    </source>
</evidence>
<comment type="caution">
    <text evidence="16">The sequence shown here is derived from an EMBL/GenBank/DDBJ whole genome shotgun (WGS) entry which is preliminary data.</text>
</comment>
<dbReference type="PROSITE" id="PS50880">
    <property type="entry name" value="TOPRIM"/>
    <property type="match status" value="1"/>
</dbReference>
<feature type="domain" description="Topo IA-type catalytic" evidence="15">
    <location>
        <begin position="153"/>
        <end position="620"/>
    </location>
</feature>
<dbReference type="Gene3D" id="3.30.65.10">
    <property type="entry name" value="Bacterial Topoisomerase I, domain 1"/>
    <property type="match status" value="1"/>
</dbReference>
<dbReference type="Pfam" id="PF01751">
    <property type="entry name" value="Toprim"/>
    <property type="match status" value="1"/>
</dbReference>
<keyword evidence="8" id="KW-0238">DNA-binding</keyword>
<evidence type="ECO:0000256" key="4">
    <source>
        <dbReference type="ARBA" id="ARBA00022737"/>
    </source>
</evidence>
<feature type="domain" description="Toprim" evidence="14">
    <location>
        <begin position="3"/>
        <end position="136"/>
    </location>
</feature>
<dbReference type="GO" id="GO:0006310">
    <property type="term" value="P:DNA recombination"/>
    <property type="evidence" value="ECO:0007669"/>
    <property type="project" value="TreeGrafter"/>
</dbReference>
<dbReference type="GO" id="GO:0003917">
    <property type="term" value="F:DNA topoisomerase type I (single strand cut, ATP-independent) activity"/>
    <property type="evidence" value="ECO:0007669"/>
    <property type="project" value="UniProtKB-EC"/>
</dbReference>
<dbReference type="InterPro" id="IPR013498">
    <property type="entry name" value="Topo_IA_Znf"/>
</dbReference>
<accession>A0A1Y1QUZ5</accession>
<evidence type="ECO:0000313" key="17">
    <source>
        <dbReference type="Proteomes" id="UP000192491"/>
    </source>
</evidence>
<name>A0A1Y1QUZ5_9GAMM</name>
<keyword evidence="7" id="KW-0799">Topoisomerase</keyword>
<dbReference type="SMART" id="SM00493">
    <property type="entry name" value="TOPRIM"/>
    <property type="match status" value="1"/>
</dbReference>
<dbReference type="InterPro" id="IPR034144">
    <property type="entry name" value="TOPRIM_TopoIII"/>
</dbReference>
<dbReference type="Gene3D" id="2.70.20.10">
    <property type="entry name" value="Topoisomerase I, domain 3"/>
    <property type="match status" value="1"/>
</dbReference>
<keyword evidence="5" id="KW-0479">Metal-binding</keyword>
<dbReference type="Pfam" id="PF01396">
    <property type="entry name" value="Zn_ribbon_Top1"/>
    <property type="match status" value="2"/>
</dbReference>
<dbReference type="GO" id="GO:0003677">
    <property type="term" value="F:DNA binding"/>
    <property type="evidence" value="ECO:0007669"/>
    <property type="project" value="UniProtKB-KW"/>
</dbReference>
<proteinExistence type="inferred from homology"/>
<evidence type="ECO:0000313" key="16">
    <source>
        <dbReference type="EMBL" id="OQX14060.1"/>
    </source>
</evidence>
<dbReference type="InterPro" id="IPR000380">
    <property type="entry name" value="Topo_IA"/>
</dbReference>
<dbReference type="Proteomes" id="UP000192491">
    <property type="component" value="Unassembled WGS sequence"/>
</dbReference>
<dbReference type="SMART" id="SM00437">
    <property type="entry name" value="TOP1Ac"/>
    <property type="match status" value="1"/>
</dbReference>
<dbReference type="GO" id="GO:0008270">
    <property type="term" value="F:zinc ion binding"/>
    <property type="evidence" value="ECO:0007669"/>
    <property type="project" value="UniProtKB-KW"/>
</dbReference>
<dbReference type="CDD" id="cd00186">
    <property type="entry name" value="TOP1Ac"/>
    <property type="match status" value="1"/>
</dbReference>
<evidence type="ECO:0000256" key="11">
    <source>
        <dbReference type="ARBA" id="ARBA00031985"/>
    </source>
</evidence>
<comment type="similarity">
    <text evidence="2">Belongs to the type IA topoisomerase family.</text>
</comment>
<dbReference type="Gene3D" id="3.40.50.140">
    <property type="match status" value="1"/>
</dbReference>
<dbReference type="GO" id="GO:0006281">
    <property type="term" value="P:DNA repair"/>
    <property type="evidence" value="ECO:0007669"/>
    <property type="project" value="TreeGrafter"/>
</dbReference>
<dbReference type="InterPro" id="IPR006171">
    <property type="entry name" value="TOPRIM_dom"/>
</dbReference>
<protein>
    <recommendedName>
        <fullName evidence="3">DNA topoisomerase</fullName>
        <ecNumber evidence="3">5.6.2.1</ecNumber>
    </recommendedName>
    <alternativeName>
        <fullName evidence="13">Omega-protein</fullName>
    </alternativeName>
    <alternativeName>
        <fullName evidence="12">Relaxing enzyme</fullName>
    </alternativeName>
    <alternativeName>
        <fullName evidence="10">Swivelase</fullName>
    </alternativeName>
    <alternativeName>
        <fullName evidence="11">Untwisting enzyme</fullName>
    </alternativeName>
</protein>
<dbReference type="PANTHER" id="PTHR11390">
    <property type="entry name" value="PROKARYOTIC DNA TOPOISOMERASE"/>
    <property type="match status" value="1"/>
</dbReference>
<evidence type="ECO:0000256" key="6">
    <source>
        <dbReference type="ARBA" id="ARBA00022833"/>
    </source>
</evidence>
<dbReference type="GO" id="GO:0006265">
    <property type="term" value="P:DNA topological change"/>
    <property type="evidence" value="ECO:0007669"/>
    <property type="project" value="InterPro"/>
</dbReference>
<dbReference type="InterPro" id="IPR003602">
    <property type="entry name" value="Topo_IA_DNA-bd_dom"/>
</dbReference>
<dbReference type="InterPro" id="IPR013497">
    <property type="entry name" value="Topo_IA_cen"/>
</dbReference>
<dbReference type="InterPro" id="IPR023405">
    <property type="entry name" value="Topo_IA_core_domain"/>
</dbReference>
<dbReference type="SMART" id="SM00436">
    <property type="entry name" value="TOP1Bc"/>
    <property type="match status" value="1"/>
</dbReference>
<evidence type="ECO:0000256" key="5">
    <source>
        <dbReference type="ARBA" id="ARBA00022771"/>
    </source>
</evidence>
<dbReference type="CDD" id="cd03362">
    <property type="entry name" value="TOPRIM_TopoIA_TopoIII"/>
    <property type="match status" value="1"/>
</dbReference>
<evidence type="ECO:0000256" key="9">
    <source>
        <dbReference type="ARBA" id="ARBA00023235"/>
    </source>
</evidence>
<evidence type="ECO:0000256" key="1">
    <source>
        <dbReference type="ARBA" id="ARBA00000213"/>
    </source>
</evidence>
<evidence type="ECO:0000256" key="3">
    <source>
        <dbReference type="ARBA" id="ARBA00012891"/>
    </source>
</evidence>
<evidence type="ECO:0000256" key="10">
    <source>
        <dbReference type="ARBA" id="ARBA00030003"/>
    </source>
</evidence>
<dbReference type="SUPFAM" id="SSF56712">
    <property type="entry name" value="Prokaryotic type I DNA topoisomerase"/>
    <property type="match status" value="1"/>
</dbReference>
<keyword evidence="4" id="KW-0677">Repeat</keyword>
<dbReference type="InterPro" id="IPR013825">
    <property type="entry name" value="Topo_IA_cen_sub2"/>
</dbReference>
<dbReference type="EMBL" id="MTEJ01000035">
    <property type="protein sequence ID" value="OQX14060.1"/>
    <property type="molecule type" value="Genomic_DNA"/>
</dbReference>
<sequence>MTDRLYIAEKREVAAAMAEAFEGKSIKPLMGTYHAREGVVTWLSGHLLELTKPEDHNPDYKKWQLSHLPLQYPVKHVPIQRSKNNLAYVLKAIEQADVLVNAGDPDPEGQRLVDEVIEYANATRKPCFRILINDNNPQAILKANAKLEPNKKYWGLSMSALARAVCDQRYGFNLSRLYTLVAKQQGSDATISVGRVQTPILGLIVNRDHAHEKHQQTTYFAVSANIQIANTTVVAQFVPPKDAPLDDNQRITDQAYAQEVTTACHGAPITIQQIATKAKERAAPLPYNLLALQAEAASRFGYKPKDVLEITQILRDKHKAITYNRSDCRYLNDERHAEAPALLDALKSQYGLMASNAEPSRKSKAFNSGKVTAHHAIIPTANVPVLNALPTPERNVYDLIARLYIAQFYPPETYRSTSVQFFVVNPEQEQPSHAFKATARVDVARGWLDLYEGAAPEEKADNAPEEEIRLNLENWVQGDEGSVKQAICREALTQPPPYYTMSALLKDLARVAKYVKDPHIKKLLLDKDADKQDEAGGIGTPATRDTHIDTLFERGYVLEKGKTLVSTALGRQLIASLPDFATTPDMTALWHEKQKLIESGEMDWQDLVAEVDRAIEDEVLRMKAGNVALGIAKTDGAACPVCETGTLRLRKGKMGKFWGCDRHPECNATFPDNKGKPKLTGKPQPSAEHFCPDCKSPLIRRPSTKQPNTFWWGCSDWKNGCKFIASDDNGIPKTRTKGASHAN</sequence>
<keyword evidence="5" id="KW-0863">Zinc-finger</keyword>
<dbReference type="Gene3D" id="1.10.460.10">
    <property type="entry name" value="Topoisomerase I, domain 2"/>
    <property type="match status" value="1"/>
</dbReference>
<dbReference type="EC" id="5.6.2.1" evidence="3"/>
<dbReference type="SUPFAM" id="SSF57783">
    <property type="entry name" value="Zinc beta-ribbon"/>
    <property type="match status" value="1"/>
</dbReference>
<dbReference type="PROSITE" id="PS52039">
    <property type="entry name" value="TOPO_IA_2"/>
    <property type="match status" value="1"/>
</dbReference>
<dbReference type="AlphaFoldDB" id="A0A1Y1QUZ5"/>
<reference evidence="16 17" key="1">
    <citation type="submission" date="2017-01" db="EMBL/GenBank/DDBJ databases">
        <title>Novel large sulfur bacteria in the metagenomes of groundwater-fed chemosynthetic microbial mats in the Lake Huron basin.</title>
        <authorList>
            <person name="Sharrar A.M."/>
            <person name="Flood B.E."/>
            <person name="Bailey J.V."/>
            <person name="Jones D.S."/>
            <person name="Biddanda B."/>
            <person name="Ruberg S.A."/>
            <person name="Marcus D.N."/>
            <person name="Dick G.J."/>
        </authorList>
    </citation>
    <scope>NUCLEOTIDE SEQUENCE [LARGE SCALE GENOMIC DNA]</scope>
    <source>
        <strain evidence="16">A8</strain>
    </source>
</reference>
<comment type="catalytic activity">
    <reaction evidence="1">
        <text>ATP-independent breakage of single-stranded DNA, followed by passage and rejoining.</text>
        <dbReference type="EC" id="5.6.2.1"/>
    </reaction>
</comment>
<evidence type="ECO:0000256" key="2">
    <source>
        <dbReference type="ARBA" id="ARBA00009446"/>
    </source>
</evidence>
<organism evidence="16 17">
    <name type="scientific">Thiothrix lacustris</name>
    <dbReference type="NCBI Taxonomy" id="525917"/>
    <lineage>
        <taxon>Bacteria</taxon>
        <taxon>Pseudomonadati</taxon>
        <taxon>Pseudomonadota</taxon>
        <taxon>Gammaproteobacteria</taxon>
        <taxon>Thiotrichales</taxon>
        <taxon>Thiotrichaceae</taxon>
        <taxon>Thiothrix</taxon>
    </lineage>
</organism>
<dbReference type="GO" id="GO:0043597">
    <property type="term" value="C:cytoplasmic replication fork"/>
    <property type="evidence" value="ECO:0007669"/>
    <property type="project" value="TreeGrafter"/>
</dbReference>
<dbReference type="InterPro" id="IPR013824">
    <property type="entry name" value="Topo_IA_cen_sub1"/>
</dbReference>
<dbReference type="PRINTS" id="PR00417">
    <property type="entry name" value="PRTPISMRASEI"/>
</dbReference>
<dbReference type="InterPro" id="IPR013826">
    <property type="entry name" value="Topo_IA_cen_sub3"/>
</dbReference>
<gene>
    <name evidence="16" type="ORF">BWK73_10400</name>
</gene>
<keyword evidence="6" id="KW-0862">Zinc</keyword>
<evidence type="ECO:0000256" key="12">
    <source>
        <dbReference type="ARBA" id="ARBA00032235"/>
    </source>
</evidence>
<dbReference type="Gene3D" id="1.10.290.10">
    <property type="entry name" value="Topoisomerase I, domain 4"/>
    <property type="match status" value="1"/>
</dbReference>
<evidence type="ECO:0000256" key="8">
    <source>
        <dbReference type="ARBA" id="ARBA00023125"/>
    </source>
</evidence>
<evidence type="ECO:0000259" key="15">
    <source>
        <dbReference type="PROSITE" id="PS52039"/>
    </source>
</evidence>
<evidence type="ECO:0000256" key="13">
    <source>
        <dbReference type="ARBA" id="ARBA00032877"/>
    </source>
</evidence>
<dbReference type="Pfam" id="PF01131">
    <property type="entry name" value="Topoisom_bac"/>
    <property type="match status" value="1"/>
</dbReference>
<dbReference type="InterPro" id="IPR003601">
    <property type="entry name" value="Topo_IA_2"/>
</dbReference>